<name>A0A4R3MI47_9HYPH</name>
<evidence type="ECO:0000313" key="2">
    <source>
        <dbReference type="EMBL" id="TCT11355.1"/>
    </source>
</evidence>
<dbReference type="Proteomes" id="UP000295678">
    <property type="component" value="Unassembled WGS sequence"/>
</dbReference>
<evidence type="ECO:0000256" key="1">
    <source>
        <dbReference type="SAM" id="Phobius"/>
    </source>
</evidence>
<dbReference type="RefSeq" id="WP_132806120.1">
    <property type="nucleotide sequence ID" value="NZ_SMAK01000004.1"/>
</dbReference>
<keyword evidence="1" id="KW-0812">Transmembrane</keyword>
<keyword evidence="3" id="KW-1185">Reference proteome</keyword>
<keyword evidence="1" id="KW-1133">Transmembrane helix</keyword>
<sequence>MTQPETTWRRSTAERPGRPLVLAMRRGATLKCPACGTGGLYRAYLKVSEACPACGEALHHHRADDAPPYFTIVLVGHIVVPLVLTVEKLYAPPIWLQATAWSLVTLLMALAALPMIKGALVGLQWALYMHGFDPHASGREDWDGTGVQPTGSKT</sequence>
<dbReference type="OrthoDB" id="9799456at2"/>
<proteinExistence type="predicted"/>
<dbReference type="InterPro" id="IPR009325">
    <property type="entry name" value="DUF983"/>
</dbReference>
<feature type="transmembrane region" description="Helical" evidence="1">
    <location>
        <begin position="69"/>
        <end position="86"/>
    </location>
</feature>
<accession>A0A4R3MI47</accession>
<gene>
    <name evidence="2" type="ORF">EDC22_104112</name>
</gene>
<dbReference type="Pfam" id="PF06170">
    <property type="entry name" value="DUF983"/>
    <property type="match status" value="1"/>
</dbReference>
<protein>
    <submittedName>
        <fullName evidence="2">Uncharacterized protein (DUF983 family)</fullName>
    </submittedName>
</protein>
<evidence type="ECO:0000313" key="3">
    <source>
        <dbReference type="Proteomes" id="UP000295678"/>
    </source>
</evidence>
<comment type="caution">
    <text evidence="2">The sequence shown here is derived from an EMBL/GenBank/DDBJ whole genome shotgun (WGS) entry which is preliminary data.</text>
</comment>
<organism evidence="2 3">
    <name type="scientific">Tepidamorphus gemmatus</name>
    <dbReference type="NCBI Taxonomy" id="747076"/>
    <lineage>
        <taxon>Bacteria</taxon>
        <taxon>Pseudomonadati</taxon>
        <taxon>Pseudomonadota</taxon>
        <taxon>Alphaproteobacteria</taxon>
        <taxon>Hyphomicrobiales</taxon>
        <taxon>Tepidamorphaceae</taxon>
        <taxon>Tepidamorphus</taxon>
    </lineage>
</organism>
<keyword evidence="1" id="KW-0472">Membrane</keyword>
<dbReference type="AlphaFoldDB" id="A0A4R3MI47"/>
<dbReference type="EMBL" id="SMAK01000004">
    <property type="protein sequence ID" value="TCT11355.1"/>
    <property type="molecule type" value="Genomic_DNA"/>
</dbReference>
<reference evidence="2 3" key="1">
    <citation type="submission" date="2019-03" db="EMBL/GenBank/DDBJ databases">
        <title>Genomic Encyclopedia of Type Strains, Phase IV (KMG-IV): sequencing the most valuable type-strain genomes for metagenomic binning, comparative biology and taxonomic classification.</title>
        <authorList>
            <person name="Goeker M."/>
        </authorList>
    </citation>
    <scope>NUCLEOTIDE SEQUENCE [LARGE SCALE GENOMIC DNA]</scope>
    <source>
        <strain evidence="2 3">DSM 19345</strain>
    </source>
</reference>
<feature type="transmembrane region" description="Helical" evidence="1">
    <location>
        <begin position="98"/>
        <end position="120"/>
    </location>
</feature>